<feature type="signal peptide" evidence="2">
    <location>
        <begin position="1"/>
        <end position="24"/>
    </location>
</feature>
<gene>
    <name evidence="3" type="ORF">B0H63DRAFT_535558</name>
</gene>
<reference evidence="3" key="2">
    <citation type="submission" date="2023-06" db="EMBL/GenBank/DDBJ databases">
        <authorList>
            <consortium name="Lawrence Berkeley National Laboratory"/>
            <person name="Haridas S."/>
            <person name="Hensen N."/>
            <person name="Bonometti L."/>
            <person name="Westerberg I."/>
            <person name="Brannstrom I.O."/>
            <person name="Guillou S."/>
            <person name="Cros-Aarteil S."/>
            <person name="Calhoun S."/>
            <person name="Kuo A."/>
            <person name="Mondo S."/>
            <person name="Pangilinan J."/>
            <person name="Riley R."/>
            <person name="LaButti K."/>
            <person name="Andreopoulos B."/>
            <person name="Lipzen A."/>
            <person name="Chen C."/>
            <person name="Yanf M."/>
            <person name="Daum C."/>
            <person name="Ng V."/>
            <person name="Clum A."/>
            <person name="Steindorff A."/>
            <person name="Ohm R."/>
            <person name="Martin F."/>
            <person name="Silar P."/>
            <person name="Natvig D."/>
            <person name="Lalanne C."/>
            <person name="Gautier V."/>
            <person name="Ament-velasquez S.L."/>
            <person name="Kruys A."/>
            <person name="Hutchinson M.I."/>
            <person name="Powell A.J."/>
            <person name="Barry K."/>
            <person name="Miller A.N."/>
            <person name="Grigoriev I.V."/>
            <person name="Debuchy R."/>
            <person name="Gladieux P."/>
            <person name="Thoren M.H."/>
            <person name="Johannesson H."/>
        </authorList>
    </citation>
    <scope>NUCLEOTIDE SEQUENCE</scope>
    <source>
        <strain evidence="3">CBS 232.78</strain>
    </source>
</reference>
<keyword evidence="4" id="KW-1185">Reference proteome</keyword>
<feature type="compositionally biased region" description="Acidic residues" evidence="1">
    <location>
        <begin position="307"/>
        <end position="320"/>
    </location>
</feature>
<reference evidence="3" key="1">
    <citation type="journal article" date="2023" name="Mol. Phylogenet. Evol.">
        <title>Genome-scale phylogeny and comparative genomics of the fungal order Sordariales.</title>
        <authorList>
            <person name="Hensen N."/>
            <person name="Bonometti L."/>
            <person name="Westerberg I."/>
            <person name="Brannstrom I.O."/>
            <person name="Guillou S."/>
            <person name="Cros-Aarteil S."/>
            <person name="Calhoun S."/>
            <person name="Haridas S."/>
            <person name="Kuo A."/>
            <person name="Mondo S."/>
            <person name="Pangilinan J."/>
            <person name="Riley R."/>
            <person name="LaButti K."/>
            <person name="Andreopoulos B."/>
            <person name="Lipzen A."/>
            <person name="Chen C."/>
            <person name="Yan M."/>
            <person name="Daum C."/>
            <person name="Ng V."/>
            <person name="Clum A."/>
            <person name="Steindorff A."/>
            <person name="Ohm R.A."/>
            <person name="Martin F."/>
            <person name="Silar P."/>
            <person name="Natvig D.O."/>
            <person name="Lalanne C."/>
            <person name="Gautier V."/>
            <person name="Ament-Velasquez S.L."/>
            <person name="Kruys A."/>
            <person name="Hutchinson M.I."/>
            <person name="Powell A.J."/>
            <person name="Barry K."/>
            <person name="Miller A.N."/>
            <person name="Grigoriev I.V."/>
            <person name="Debuchy R."/>
            <person name="Gladieux P."/>
            <person name="Hiltunen Thoren M."/>
            <person name="Johannesson H."/>
        </authorList>
    </citation>
    <scope>NUCLEOTIDE SEQUENCE</scope>
    <source>
        <strain evidence="3">CBS 232.78</strain>
    </source>
</reference>
<evidence type="ECO:0000313" key="4">
    <source>
        <dbReference type="Proteomes" id="UP001285441"/>
    </source>
</evidence>
<feature type="compositionally biased region" description="Basic and acidic residues" evidence="1">
    <location>
        <begin position="321"/>
        <end position="331"/>
    </location>
</feature>
<name>A0AAE0K0R9_9PEZI</name>
<sequence>MEQFAWTATIVLVVWLLFAAPGAADLPPSGSIQFTAKSERHASPVYHIDNVPVYYGPLVSRRAVQNRSRGILLGRAGDPATIEYGPLIDVPGCFFCPKEETLDKKGRELLAELTTATMITYMKATPAKLRNKCVFYTAAVTKPPEYLSTGASAWACQHNKYSIWHLWPNAYMSQQYPRFKDFYGIDEPTNWLHSIQELPTVPNETPPQIVYFENMSEAMARSCSGEVVVMSQTPKDMGRYLTYENIWKNKEKPALENLQRQGKVGRVLIVDYNNPNDIWEFDLARNAIKDVNKKIPASQLLSRRHEEEEEEEEEEDEDEAEYARLLRREDVCDSSGVAQRPAAGDPFTDDYSKFR</sequence>
<dbReference type="EMBL" id="JAULSW010000011">
    <property type="protein sequence ID" value="KAK3367562.1"/>
    <property type="molecule type" value="Genomic_DNA"/>
</dbReference>
<evidence type="ECO:0000313" key="3">
    <source>
        <dbReference type="EMBL" id="KAK3367562.1"/>
    </source>
</evidence>
<organism evidence="3 4">
    <name type="scientific">Podospora didyma</name>
    <dbReference type="NCBI Taxonomy" id="330526"/>
    <lineage>
        <taxon>Eukaryota</taxon>
        <taxon>Fungi</taxon>
        <taxon>Dikarya</taxon>
        <taxon>Ascomycota</taxon>
        <taxon>Pezizomycotina</taxon>
        <taxon>Sordariomycetes</taxon>
        <taxon>Sordariomycetidae</taxon>
        <taxon>Sordariales</taxon>
        <taxon>Podosporaceae</taxon>
        <taxon>Podospora</taxon>
    </lineage>
</organism>
<keyword evidence="2" id="KW-0732">Signal</keyword>
<protein>
    <submittedName>
        <fullName evidence="3">Uncharacterized protein</fullName>
    </submittedName>
</protein>
<evidence type="ECO:0000256" key="2">
    <source>
        <dbReference type="SAM" id="SignalP"/>
    </source>
</evidence>
<evidence type="ECO:0000256" key="1">
    <source>
        <dbReference type="SAM" id="MobiDB-lite"/>
    </source>
</evidence>
<feature type="region of interest" description="Disordered" evidence="1">
    <location>
        <begin position="301"/>
        <end position="355"/>
    </location>
</feature>
<dbReference type="AlphaFoldDB" id="A0AAE0K0R9"/>
<accession>A0AAE0K0R9</accession>
<proteinExistence type="predicted"/>
<dbReference type="Proteomes" id="UP001285441">
    <property type="component" value="Unassembled WGS sequence"/>
</dbReference>
<comment type="caution">
    <text evidence="3">The sequence shown here is derived from an EMBL/GenBank/DDBJ whole genome shotgun (WGS) entry which is preliminary data.</text>
</comment>
<feature type="chain" id="PRO_5041981865" evidence="2">
    <location>
        <begin position="25"/>
        <end position="355"/>
    </location>
</feature>